<sequence>MRSMFYLALSAMATLANAASNPFNVPTEGYTFTAGSPTTLTWDANSNGTVSLRLQWGAVFTTSSGDSLAAGVANSGSFTWTPSASLVSRSDYAIEIINDQDTDDINYTPRFSIAGVTGTASTSTVKSTTSSSSSTSSSSEKTSSATATTLSTVTSTGAVSSTSPSSNSTAVTASKTSTASSSFESSSAASTTAASASSTFIPANAGVVNRASTGMLALIVAAIALV</sequence>
<evidence type="ECO:0000256" key="3">
    <source>
        <dbReference type="SAM" id="SignalP"/>
    </source>
</evidence>
<evidence type="ECO:0000313" key="5">
    <source>
        <dbReference type="EMBL" id="RAL07432.1"/>
    </source>
</evidence>
<dbReference type="InterPro" id="IPR018466">
    <property type="entry name" value="Kre9/Knh1-like_N"/>
</dbReference>
<dbReference type="PANTHER" id="PTHR40633">
    <property type="entry name" value="MATRIX PROTEIN, PUTATIVE (AFU_ORTHOLOGUE AFUA_8G05410)-RELATED"/>
    <property type="match status" value="1"/>
</dbReference>
<dbReference type="OrthoDB" id="2260257at2759"/>
<evidence type="ECO:0000256" key="1">
    <source>
        <dbReference type="ARBA" id="ARBA00022729"/>
    </source>
</evidence>
<feature type="chain" id="PRO_5017403567" description="Yeast cell wall synthesis Kre9/Knh1-like N-terminal domain-containing protein" evidence="3">
    <location>
        <begin position="19"/>
        <end position="226"/>
    </location>
</feature>
<dbReference type="EMBL" id="KZ824332">
    <property type="protein sequence ID" value="RAL07432.1"/>
    <property type="molecule type" value="Genomic_DNA"/>
</dbReference>
<reference evidence="5 6" key="1">
    <citation type="submission" date="2018-02" db="EMBL/GenBank/DDBJ databases">
        <title>The genomes of Aspergillus section Nigri reveals drivers in fungal speciation.</title>
        <authorList>
            <consortium name="DOE Joint Genome Institute"/>
            <person name="Vesth T.C."/>
            <person name="Nybo J."/>
            <person name="Theobald S."/>
            <person name="Brandl J."/>
            <person name="Frisvad J.C."/>
            <person name="Nielsen K.F."/>
            <person name="Lyhne E.K."/>
            <person name="Kogle M.E."/>
            <person name="Kuo A."/>
            <person name="Riley R."/>
            <person name="Clum A."/>
            <person name="Nolan M."/>
            <person name="Lipzen A."/>
            <person name="Salamov A."/>
            <person name="Henrissat B."/>
            <person name="Wiebenga A."/>
            <person name="De vries R.P."/>
            <person name="Grigoriev I.V."/>
            <person name="Mortensen U.H."/>
            <person name="Andersen M.R."/>
            <person name="Baker S.E."/>
        </authorList>
    </citation>
    <scope>NUCLEOTIDE SEQUENCE [LARGE SCALE GENOMIC DNA]</scope>
    <source>
        <strain evidence="5 6">CBS 101889</strain>
    </source>
</reference>
<feature type="signal peptide" evidence="3">
    <location>
        <begin position="1"/>
        <end position="18"/>
    </location>
</feature>
<dbReference type="Pfam" id="PF10342">
    <property type="entry name" value="Kre9_KNH"/>
    <property type="match status" value="1"/>
</dbReference>
<evidence type="ECO:0000256" key="2">
    <source>
        <dbReference type="SAM" id="MobiDB-lite"/>
    </source>
</evidence>
<keyword evidence="6" id="KW-1185">Reference proteome</keyword>
<dbReference type="Proteomes" id="UP000248961">
    <property type="component" value="Unassembled WGS sequence"/>
</dbReference>
<dbReference type="VEuPathDB" id="FungiDB:BO97DRAFT_400068"/>
<keyword evidence="1 3" id="KW-0732">Signal</keyword>
<dbReference type="PANTHER" id="PTHR40633:SF5">
    <property type="entry name" value="ANCHORED PROTEIN, PUTATIVE (AFU_ORTHOLOGUE AFUA_8G04370)-RELATED"/>
    <property type="match status" value="1"/>
</dbReference>
<evidence type="ECO:0000259" key="4">
    <source>
        <dbReference type="Pfam" id="PF10342"/>
    </source>
</evidence>
<dbReference type="AlphaFoldDB" id="A0A395HHN3"/>
<name>A0A395HHN3_ASPHC</name>
<feature type="domain" description="Yeast cell wall synthesis Kre9/Knh1-like N-terminal" evidence="4">
    <location>
        <begin position="26"/>
        <end position="113"/>
    </location>
</feature>
<proteinExistence type="predicted"/>
<dbReference type="InterPro" id="IPR052982">
    <property type="entry name" value="SRP1/TIP1-like"/>
</dbReference>
<evidence type="ECO:0000313" key="6">
    <source>
        <dbReference type="Proteomes" id="UP000248961"/>
    </source>
</evidence>
<protein>
    <recommendedName>
        <fullName evidence="4">Yeast cell wall synthesis Kre9/Knh1-like N-terminal domain-containing protein</fullName>
    </recommendedName>
</protein>
<dbReference type="RefSeq" id="XP_025546586.1">
    <property type="nucleotide sequence ID" value="XM_025694275.1"/>
</dbReference>
<gene>
    <name evidence="5" type="ORF">BO97DRAFT_400068</name>
</gene>
<organism evidence="5 6">
    <name type="scientific">Aspergillus homomorphus (strain CBS 101889)</name>
    <dbReference type="NCBI Taxonomy" id="1450537"/>
    <lineage>
        <taxon>Eukaryota</taxon>
        <taxon>Fungi</taxon>
        <taxon>Dikarya</taxon>
        <taxon>Ascomycota</taxon>
        <taxon>Pezizomycotina</taxon>
        <taxon>Eurotiomycetes</taxon>
        <taxon>Eurotiomycetidae</taxon>
        <taxon>Eurotiales</taxon>
        <taxon>Aspergillaceae</taxon>
        <taxon>Aspergillus</taxon>
        <taxon>Aspergillus subgen. Circumdati</taxon>
    </lineage>
</organism>
<accession>A0A395HHN3</accession>
<feature type="region of interest" description="Disordered" evidence="2">
    <location>
        <begin position="122"/>
        <end position="147"/>
    </location>
</feature>
<dbReference type="STRING" id="1450537.A0A395HHN3"/>
<dbReference type="GeneID" id="37198564"/>